<dbReference type="eggNOG" id="COG1719">
    <property type="taxonomic scope" value="Bacteria"/>
</dbReference>
<dbReference type="OrthoDB" id="2080515at2"/>
<dbReference type="Gene3D" id="3.30.1380.20">
    <property type="entry name" value="Trafficking protein particle complex subunit 3"/>
    <property type="match status" value="1"/>
</dbReference>
<accession>C8RYN5</accession>
<dbReference type="Proteomes" id="UP000010121">
    <property type="component" value="Unassembled WGS sequence"/>
</dbReference>
<keyword evidence="3" id="KW-1185">Reference proteome</keyword>
<dbReference type="STRING" id="371731.Rsw2DRAFT_0913"/>
<dbReference type="InterPro" id="IPR024096">
    <property type="entry name" value="NO_sig/Golgi_transp_ligand-bd"/>
</dbReference>
<dbReference type="NCBIfam" id="TIGR02019">
    <property type="entry name" value="BchJ"/>
    <property type="match status" value="1"/>
</dbReference>
<evidence type="ECO:0000313" key="3">
    <source>
        <dbReference type="Proteomes" id="UP000010121"/>
    </source>
</evidence>
<dbReference type="SUPFAM" id="SSF111126">
    <property type="entry name" value="Ligand-binding domain in the NO signalling and Golgi transport"/>
    <property type="match status" value="1"/>
</dbReference>
<dbReference type="Pfam" id="PF02830">
    <property type="entry name" value="V4R"/>
    <property type="match status" value="1"/>
</dbReference>
<name>C8RYN5_9RHOB</name>
<sequence>MAQASVQEIDLGHRIGPNAVLQLHDVLDREEGEPTRRALFAVADLVPPPRDAGMLPEVDVARLHHALRLYLPDRAERLSRLAGLAVGDYILAHRIPRPAQRLIRALPAPLGARLLVNAITKHAWTFVGSGIFRVLGHRPPTFEIIDNPLVAEDHASTPQCHWHAAVFERLFSSLVWPDVTVEEVSCRATGDPSCIFVLNPKGRK</sequence>
<organism evidence="2 3">
    <name type="scientific">Rhodobacter ferrooxidans</name>
    <dbReference type="NCBI Taxonomy" id="371731"/>
    <lineage>
        <taxon>Bacteria</taxon>
        <taxon>Pseudomonadati</taxon>
        <taxon>Pseudomonadota</taxon>
        <taxon>Alphaproteobacteria</taxon>
        <taxon>Rhodobacterales</taxon>
        <taxon>Rhodobacter group</taxon>
        <taxon>Rhodobacter</taxon>
    </lineage>
</organism>
<dbReference type="AlphaFoldDB" id="C8RYN5"/>
<proteinExistence type="predicted"/>
<dbReference type="RefSeq" id="WP_008028523.1">
    <property type="nucleotide sequence ID" value="NZ_ACYY01000004.1"/>
</dbReference>
<dbReference type="InterPro" id="IPR004096">
    <property type="entry name" value="V4R"/>
</dbReference>
<dbReference type="SMART" id="SM00989">
    <property type="entry name" value="V4R"/>
    <property type="match status" value="1"/>
</dbReference>
<dbReference type="InterPro" id="IPR010249">
    <property type="entry name" value="BchJ"/>
</dbReference>
<feature type="domain" description="4-vinyl reductase 4VR" evidence="1">
    <location>
        <begin position="139"/>
        <end position="200"/>
    </location>
</feature>
<dbReference type="GO" id="GO:0030494">
    <property type="term" value="P:bacteriochlorophyll biosynthetic process"/>
    <property type="evidence" value="ECO:0007669"/>
    <property type="project" value="InterPro"/>
</dbReference>
<reference evidence="2 3" key="1">
    <citation type="submission" date="2009-08" db="EMBL/GenBank/DDBJ databases">
        <title>The draft genome of Rhodobacter sp. SW2.</title>
        <authorList>
            <consortium name="US DOE Joint Genome Institute (JGI-PGF)"/>
            <person name="Lucas S."/>
            <person name="Copeland A."/>
            <person name="Lapidus A."/>
            <person name="Glavina del Rio T."/>
            <person name="Tice H."/>
            <person name="Bruce D."/>
            <person name="Goodwin L."/>
            <person name="Pitluck S."/>
            <person name="Larimer F."/>
            <person name="Land M.L."/>
            <person name="Hauser L."/>
            <person name="Emerson D."/>
        </authorList>
    </citation>
    <scope>NUCLEOTIDE SEQUENCE [LARGE SCALE GENOMIC DNA]</scope>
    <source>
        <strain evidence="2 3">SW2</strain>
    </source>
</reference>
<dbReference type="GO" id="GO:0015979">
    <property type="term" value="P:photosynthesis"/>
    <property type="evidence" value="ECO:0007669"/>
    <property type="project" value="InterPro"/>
</dbReference>
<evidence type="ECO:0000313" key="2">
    <source>
        <dbReference type="EMBL" id="EEW26223.1"/>
    </source>
</evidence>
<comment type="caution">
    <text evidence="2">The sequence shown here is derived from an EMBL/GenBank/DDBJ whole genome shotgun (WGS) entry which is preliminary data.</text>
</comment>
<gene>
    <name evidence="2" type="ORF">Rsw2DRAFT_0913</name>
</gene>
<dbReference type="EMBL" id="ACYY01000004">
    <property type="protein sequence ID" value="EEW26223.1"/>
    <property type="molecule type" value="Genomic_DNA"/>
</dbReference>
<dbReference type="PANTHER" id="PTHR35090">
    <property type="entry name" value="DNA-DIRECTED RNA POLYMERASE SUBUNIT I"/>
    <property type="match status" value="1"/>
</dbReference>
<dbReference type="PANTHER" id="PTHR35090:SF1">
    <property type="entry name" value="SLR0144 PROTEIN"/>
    <property type="match status" value="1"/>
</dbReference>
<evidence type="ECO:0000259" key="1">
    <source>
        <dbReference type="SMART" id="SM00989"/>
    </source>
</evidence>
<protein>
    <submittedName>
        <fullName evidence="2">Bacteriochlorophyll 4-vinyl reductase</fullName>
    </submittedName>
</protein>